<dbReference type="Gene3D" id="2.130.10.130">
    <property type="entry name" value="Integrin alpha, N-terminal"/>
    <property type="match status" value="2"/>
</dbReference>
<reference evidence="4 5" key="1">
    <citation type="submission" date="2018-11" db="EMBL/GenBank/DDBJ databases">
        <title>Flavobacterium sp. nov., YIM 102701-2 draft genome.</title>
        <authorList>
            <person name="Li G."/>
            <person name="Jiang Y."/>
        </authorList>
    </citation>
    <scope>NUCLEOTIDE SEQUENCE [LARGE SCALE GENOMIC DNA]</scope>
    <source>
        <strain evidence="4 5">YIM 102701-2</strain>
    </source>
</reference>
<feature type="chain" id="PRO_5017948151" evidence="2">
    <location>
        <begin position="27"/>
        <end position="495"/>
    </location>
</feature>
<dbReference type="AlphaFoldDB" id="A0A3P3WDG5"/>
<evidence type="ECO:0000259" key="3">
    <source>
        <dbReference type="Pfam" id="PF18962"/>
    </source>
</evidence>
<name>A0A3P3WDG5_9FLAO</name>
<organism evidence="4 5">
    <name type="scientific">Paenimyroides tangerinum</name>
    <dbReference type="NCBI Taxonomy" id="2488728"/>
    <lineage>
        <taxon>Bacteria</taxon>
        <taxon>Pseudomonadati</taxon>
        <taxon>Bacteroidota</taxon>
        <taxon>Flavobacteriia</taxon>
        <taxon>Flavobacteriales</taxon>
        <taxon>Flavobacteriaceae</taxon>
        <taxon>Paenimyroides</taxon>
    </lineage>
</organism>
<dbReference type="Proteomes" id="UP000275719">
    <property type="component" value="Unassembled WGS sequence"/>
</dbReference>
<dbReference type="PANTHER" id="PTHR45460">
    <property type="entry name" value="SIMILAR TO CYSTEINE PROTEINASE"/>
    <property type="match status" value="1"/>
</dbReference>
<feature type="domain" description="Secretion system C-terminal sorting" evidence="3">
    <location>
        <begin position="421"/>
        <end position="489"/>
    </location>
</feature>
<gene>
    <name evidence="4" type="ORF">EG240_01135</name>
</gene>
<keyword evidence="5" id="KW-1185">Reference proteome</keyword>
<protein>
    <submittedName>
        <fullName evidence="4">T9SS C-terminal target domain-containing protein</fullName>
    </submittedName>
</protein>
<evidence type="ECO:0000256" key="2">
    <source>
        <dbReference type="SAM" id="SignalP"/>
    </source>
</evidence>
<dbReference type="EMBL" id="RQVQ01000002">
    <property type="protein sequence ID" value="RRJ93110.1"/>
    <property type="molecule type" value="Genomic_DNA"/>
</dbReference>
<dbReference type="InterPro" id="IPR013517">
    <property type="entry name" value="FG-GAP"/>
</dbReference>
<evidence type="ECO:0000313" key="4">
    <source>
        <dbReference type="EMBL" id="RRJ93110.1"/>
    </source>
</evidence>
<dbReference type="Pfam" id="PF13517">
    <property type="entry name" value="FG-GAP_3"/>
    <property type="match status" value="4"/>
</dbReference>
<dbReference type="PANTHER" id="PTHR45460:SF2">
    <property type="entry name" value="ALPHA 1,3 GLUCANASE, GH71 FAMILY (EUROFUNG)"/>
    <property type="match status" value="1"/>
</dbReference>
<dbReference type="InterPro" id="IPR026444">
    <property type="entry name" value="Secre_tail"/>
</dbReference>
<evidence type="ECO:0000256" key="1">
    <source>
        <dbReference type="ARBA" id="ARBA00022729"/>
    </source>
</evidence>
<accession>A0A3P3WDG5</accession>
<comment type="caution">
    <text evidence="4">The sequence shown here is derived from an EMBL/GenBank/DDBJ whole genome shotgun (WGS) entry which is preliminary data.</text>
</comment>
<proteinExistence type="predicted"/>
<keyword evidence="1 2" id="KW-0732">Signal</keyword>
<dbReference type="NCBIfam" id="TIGR04183">
    <property type="entry name" value="Por_Secre_tail"/>
    <property type="match status" value="1"/>
</dbReference>
<dbReference type="InterPro" id="IPR028994">
    <property type="entry name" value="Integrin_alpha_N"/>
</dbReference>
<dbReference type="Pfam" id="PF18962">
    <property type="entry name" value="Por_Secre_tail"/>
    <property type="match status" value="1"/>
</dbReference>
<dbReference type="SUPFAM" id="SSF69318">
    <property type="entry name" value="Integrin alpha N-terminal domain"/>
    <property type="match status" value="2"/>
</dbReference>
<feature type="signal peptide" evidence="2">
    <location>
        <begin position="1"/>
        <end position="26"/>
    </location>
</feature>
<sequence>MCFFMIRKIFLLFLLSPFFSSSQTFTLVENSGILPIQRSWDMVSFQDIDGDGDLDLFTGGAHPWATVGRMYKNDGDGNFSIHDDQTFIKKREGGLAFGDVNGDGSPDMIVSGGYGNPGGSLTKLYFNNGIGNFTLSETSSFPNVYQGDIRMFDFDNDNDLDILISGMLTGTENVLHLYENNGNGVFTLRTQTGLEQYGLNYGSVVIEDFNNDGNLDIATNGRLTAANSSSKTRIFLNNGNGIFTLMTQPAFDYISAGTIVVGDVDNNGSVDLVFSGSGTGTTDNPNGFKTELFLNDGNGIFTLSNSNSFIGHIDFPSIVLTDINNDNSLDLITMGRIGMDPATYATYLYINNGLGNFTLTQNTPFTGYSNGKISIADVDNDGDKDILITGYSGFDNGIAKLYLNDVANLSTNEIISQKFKIYPNPVTDILNIEMLSEDQINAFEIYNIEGRLILQSDAKESSISSIDVSTLKTGIYILSLKNNRSEIHKMKFTKK</sequence>
<evidence type="ECO:0000313" key="5">
    <source>
        <dbReference type="Proteomes" id="UP000275719"/>
    </source>
</evidence>